<dbReference type="SUPFAM" id="SSF81296">
    <property type="entry name" value="E set domains"/>
    <property type="match status" value="1"/>
</dbReference>
<dbReference type="InterPro" id="IPR001599">
    <property type="entry name" value="Macroglobln_a2"/>
</dbReference>
<dbReference type="InterPro" id="IPR002890">
    <property type="entry name" value="MG2"/>
</dbReference>
<feature type="signal peptide" evidence="9">
    <location>
        <begin position="1"/>
        <end position="25"/>
    </location>
</feature>
<dbReference type="RefSeq" id="XP_013770848.1">
    <property type="nucleotide sequence ID" value="XM_013915394.1"/>
</dbReference>
<dbReference type="Pfam" id="PF07678">
    <property type="entry name" value="TED_complement"/>
    <property type="match status" value="1"/>
</dbReference>
<comment type="subcellular location">
    <subcellularLocation>
        <location evidence="1">Secreted</location>
    </subcellularLocation>
</comment>
<dbReference type="SMART" id="SM01359">
    <property type="entry name" value="A2M_N_2"/>
    <property type="match status" value="1"/>
</dbReference>
<dbReference type="PANTHER" id="PTHR11412">
    <property type="entry name" value="MACROGLOBULIN / COMPLEMENT"/>
    <property type="match status" value="1"/>
</dbReference>
<evidence type="ECO:0000256" key="3">
    <source>
        <dbReference type="ARBA" id="ARBA00022525"/>
    </source>
</evidence>
<keyword evidence="4" id="KW-0646">Protease inhibitor</keyword>
<dbReference type="InterPro" id="IPR047565">
    <property type="entry name" value="Alpha-macroglob_thiol-ester_cl"/>
</dbReference>
<dbReference type="Gene3D" id="2.20.130.20">
    <property type="match status" value="1"/>
</dbReference>
<evidence type="ECO:0000256" key="6">
    <source>
        <dbReference type="ARBA" id="ARBA00022900"/>
    </source>
</evidence>
<dbReference type="GO" id="GO:0005615">
    <property type="term" value="C:extracellular space"/>
    <property type="evidence" value="ECO:0007669"/>
    <property type="project" value="InterPro"/>
</dbReference>
<dbReference type="InterPro" id="IPR019742">
    <property type="entry name" value="MacrogloblnA2_CS"/>
</dbReference>
<keyword evidence="12" id="KW-1185">Reference proteome</keyword>
<dbReference type="GO" id="GO:0007399">
    <property type="term" value="P:nervous system development"/>
    <property type="evidence" value="ECO:0007669"/>
    <property type="project" value="UniProtKB-ARBA"/>
</dbReference>
<dbReference type="PANTHER" id="PTHR11412:SF150">
    <property type="entry name" value="ALPHA-2-MACROGLOBULIN-RELATED"/>
    <property type="match status" value="1"/>
</dbReference>
<evidence type="ECO:0000256" key="7">
    <source>
        <dbReference type="ARBA" id="ARBA00023157"/>
    </source>
</evidence>
<keyword evidence="8" id="KW-0325">Glycoprotein</keyword>
<dbReference type="InterPro" id="IPR040839">
    <property type="entry name" value="MG4"/>
</dbReference>
<dbReference type="Gene3D" id="2.60.40.1940">
    <property type="match status" value="1"/>
</dbReference>
<gene>
    <name evidence="13" type="primary">LOC102194506</name>
</gene>
<reference evidence="13" key="1">
    <citation type="submission" date="2025-08" db="UniProtKB">
        <authorList>
            <consortium name="RefSeq"/>
        </authorList>
    </citation>
    <scope>IDENTIFICATION</scope>
</reference>
<evidence type="ECO:0000259" key="10">
    <source>
        <dbReference type="SMART" id="SM01359"/>
    </source>
</evidence>
<dbReference type="Gene3D" id="1.50.10.20">
    <property type="match status" value="1"/>
</dbReference>
<dbReference type="InterPro" id="IPR008930">
    <property type="entry name" value="Terpenoid_cyclase/PrenylTrfase"/>
</dbReference>
<feature type="domain" description="Alpha-2-macroglobulin bait region" evidence="10">
    <location>
        <begin position="406"/>
        <end position="552"/>
    </location>
</feature>
<evidence type="ECO:0000313" key="13">
    <source>
        <dbReference type="RefSeq" id="XP_013770848.1"/>
    </source>
</evidence>
<proteinExistence type="inferred from homology"/>
<evidence type="ECO:0000256" key="2">
    <source>
        <dbReference type="ARBA" id="ARBA00010952"/>
    </source>
</evidence>
<dbReference type="InterPro" id="IPR041813">
    <property type="entry name" value="A2M_TED"/>
</dbReference>
<evidence type="ECO:0000256" key="1">
    <source>
        <dbReference type="ARBA" id="ARBA00004613"/>
    </source>
</evidence>
<dbReference type="SUPFAM" id="SSF49410">
    <property type="entry name" value="Alpha-macroglobulin receptor domain"/>
    <property type="match status" value="1"/>
</dbReference>
<dbReference type="Gene3D" id="2.60.120.1540">
    <property type="match status" value="1"/>
</dbReference>
<dbReference type="PROSITE" id="PS00477">
    <property type="entry name" value="ALPHA_2_MACROGLOBULIN"/>
    <property type="match status" value="1"/>
</dbReference>
<dbReference type="SMART" id="SM01419">
    <property type="entry name" value="Thiol-ester_cl"/>
    <property type="match status" value="1"/>
</dbReference>
<dbReference type="InterPro" id="IPR014756">
    <property type="entry name" value="Ig_E-set"/>
</dbReference>
<dbReference type="Pfam" id="PF01835">
    <property type="entry name" value="MG2"/>
    <property type="match status" value="1"/>
</dbReference>
<evidence type="ECO:0000256" key="5">
    <source>
        <dbReference type="ARBA" id="ARBA00022729"/>
    </source>
</evidence>
<dbReference type="Gene3D" id="2.60.40.690">
    <property type="entry name" value="Alpha-macroglobulin, receptor-binding domain"/>
    <property type="match status" value="1"/>
</dbReference>
<dbReference type="SUPFAM" id="SSF56399">
    <property type="entry name" value="ADP-ribosylation"/>
    <property type="match status" value="1"/>
</dbReference>
<dbReference type="SUPFAM" id="SSF48239">
    <property type="entry name" value="Terpenoid cyclases/Protein prenyltransferases"/>
    <property type="match status" value="1"/>
</dbReference>
<keyword evidence="3" id="KW-0964">Secreted</keyword>
<dbReference type="Gene3D" id="3.90.228.10">
    <property type="match status" value="1"/>
</dbReference>
<evidence type="ECO:0000256" key="4">
    <source>
        <dbReference type="ARBA" id="ARBA00022690"/>
    </source>
</evidence>
<dbReference type="GeneID" id="102194506"/>
<accession>A0A9Y6MAX2</accession>
<protein>
    <submittedName>
        <fullName evidence="13">Alpha-2-macroglobulin-like</fullName>
    </submittedName>
</protein>
<dbReference type="Gene3D" id="6.20.50.160">
    <property type="match status" value="1"/>
</dbReference>
<dbReference type="InterPro" id="IPR041555">
    <property type="entry name" value="MG3"/>
</dbReference>
<dbReference type="SMART" id="SM01360">
    <property type="entry name" value="A2M"/>
    <property type="match status" value="1"/>
</dbReference>
<comment type="similarity">
    <text evidence="2">Belongs to the protease inhibitor I39 (alpha-2-macroglobulin) family.</text>
</comment>
<dbReference type="CDD" id="cd02897">
    <property type="entry name" value="A2M_2"/>
    <property type="match status" value="1"/>
</dbReference>
<organism evidence="12 13">
    <name type="scientific">Pundamilia nyererei</name>
    <dbReference type="NCBI Taxonomy" id="303518"/>
    <lineage>
        <taxon>Eukaryota</taxon>
        <taxon>Metazoa</taxon>
        <taxon>Chordata</taxon>
        <taxon>Craniata</taxon>
        <taxon>Vertebrata</taxon>
        <taxon>Euteleostomi</taxon>
        <taxon>Actinopterygii</taxon>
        <taxon>Neopterygii</taxon>
        <taxon>Teleostei</taxon>
        <taxon>Neoteleostei</taxon>
        <taxon>Acanthomorphata</taxon>
        <taxon>Ovalentaria</taxon>
        <taxon>Cichlomorphae</taxon>
        <taxon>Cichliformes</taxon>
        <taxon>Cichlidae</taxon>
        <taxon>African cichlids</taxon>
        <taxon>Pseudocrenilabrinae</taxon>
        <taxon>Haplochromini</taxon>
        <taxon>Pundamilia</taxon>
    </lineage>
</organism>
<dbReference type="InterPro" id="IPR011625">
    <property type="entry name" value="A2M_N_BRD"/>
</dbReference>
<evidence type="ECO:0000259" key="11">
    <source>
        <dbReference type="SMART" id="SM01360"/>
    </source>
</evidence>
<dbReference type="Gene3D" id="2.60.40.1930">
    <property type="match status" value="2"/>
</dbReference>
<name>A0A9Y6MAX2_9CICH</name>
<dbReference type="Proteomes" id="UP000695023">
    <property type="component" value="Unplaced"/>
</dbReference>
<evidence type="ECO:0000256" key="9">
    <source>
        <dbReference type="SAM" id="SignalP"/>
    </source>
</evidence>
<dbReference type="InterPro" id="IPR050473">
    <property type="entry name" value="A2M/Complement_sys"/>
</dbReference>
<dbReference type="Pfam" id="PF00207">
    <property type="entry name" value="A2M"/>
    <property type="match status" value="1"/>
</dbReference>
<sequence length="1762" mass="197002">MGCSRILTWTLSVLLSWMCVDQAVAEPQYLVAIPAVIEAGAETKFCASLLQPSETVVMTVTLMSREENTTLLTHTSNEDFLHFRVVALDPKLRPVSQLCNIIELENPNKNRIGQWLNETSNNKILQLSYSLNSEAHEGTYKIIVSVGEDKFVHKFKVEKYVLPKFDITVNVSEEVSIGQEEVDIKSCAKYTFGQPVPGSITVTMCRLLERSISSAKKHKTEAPCHTETKRADGTGCAAVTFKMSTFTKINKKFLKDKLNVIAKMEEEGTGKSCSISHKQEMKIRISFVLGKASFVDVPKIWEPGSNVEGKVKAVYYNDTPISKAPVYLFVGERWSERLLKNLTTDSNGVAEFSFSTDNFHEDIKLHVTLTPTLYFQSHRTPFYDLGFHTVYTSQPPSQDEKTFSLLKLKMKDKPLSCDAEEDISIQYTIVRETAVYMDVVYLVLSRGAIVMQGFKQIKFKDQSVNEGEVSFKLRISTDMAPVVQIVAYAVLSSTNVIAHSADFSTEKCFSHKVSLEFTPSSTVPGEKTNMEVTALPHSLCGLSAIDKSVLIKEPENILDADKIFNLLPVMKASYFPYRLREPRKCLKVRTRRYSSPKGDNEAYIAFQRVGLKVATNLLLEIPSCLSFMGREYDFYSFFFFLFFYDSKLQAGSSYSGGSLGPSEGPMKTVRAFFPETWIWDLVEVGESGSKDVSLTVPDTITTWETEAFCLSSQGFGLAPRQEVEVFQPFFLELTMPYSIIRGEHFELKATVFSYLTSCIMVTVFSTPSSDYTLTPLSGEQYTSCLCAKERKTVSWTMIPTVLGAVNVTVSAEAVPSHVSCDNEVVRVPERGRIDVVTKSFIVKAEGTEMTKTSNWLLCPKGDTLTEETEIQLPENVIEGSARTFVSVLGDILGRALKNLDGLLRMPYGCGEQNMALLAPNIYILQYLKGTQQLTPAIMEKAANFLTSGYQRQLNYKSDEGAYTTFGRGPGNTWLTAFVMRSFAKAQSFVYIDPKIIQESKTWLENKQQTNGCFKKSGELFNNRMKGGVSDEVTLSAYITAAFLEMNMSQHDPVVNNSLACLRESINDLSNTYTTALLAYVFTLAGDTETRTHLLQHLDTVAVREGGFLYWSQTAAETSASLSVEISSYVLLAKLSASTTADDLGYASGIIRWLTGQQNYYGGFSSTQDTVVALQALALYSTLVFSPEGSSTVTVQSDSSQLTFDVNPGNKLLYREETMQGVSGRYSLEVKGTACVSVQISVHYNIPSPTDVTTLSVEVKSEVDATSESRRKLTLTIKSLYSGKENTTNMVILDIKMLSGFVPNAVSLKMHVLELEAREPLHTFIYIDEAGFNLAKGVEEIALDRERRKGEDQDRVLQRKFHTITLPSGEVWLTVSRTSSPQISDQPSTSQSLSSRNPNIKGLEKTFRIDVFLMFFLRDNCKAYKFFEKQLSSIDCTLELNFDEEEVLVRGEVDKGPGGGFGGAAEKWECQVDQVFIRLTESYNCYHVLEPKQVKMVLQDSAFKTDDIKVYTESGYAVVVGEVDAMKEKIAILEKSLPTRKEVPIVEKNFKLIEEEFNREMRANCPEVTIIRGSAMITLEGPDKEVQSGAAKLVELIKNVKEKSVKFPTALLTFMKTSDAIPKYQTRFQGFVKVWLCGKQRLDPNAGLQRRNMNLCSFIAENYKLKIERLQNVHLRRTYEAQKKHISDKNAQEGGAGEKLLYHGTTQENCNSIVKTGFNRSFAGQNVPVSLSNVIIETMIDDPHLGHHTLLPLHLIIQKHSIL</sequence>
<evidence type="ECO:0000256" key="8">
    <source>
        <dbReference type="ARBA" id="ARBA00023180"/>
    </source>
</evidence>
<dbReference type="InterPro" id="IPR036595">
    <property type="entry name" value="A-macroglobulin_rcpt-bd_sf"/>
</dbReference>
<dbReference type="InterPro" id="IPR013783">
    <property type="entry name" value="Ig-like_fold"/>
</dbReference>
<keyword evidence="7" id="KW-1015">Disulfide bond</keyword>
<keyword evidence="5 9" id="KW-0732">Signal</keyword>
<evidence type="ECO:0000313" key="12">
    <source>
        <dbReference type="Proteomes" id="UP000695023"/>
    </source>
</evidence>
<feature type="chain" id="PRO_5041344251" evidence="9">
    <location>
        <begin position="26"/>
        <end position="1762"/>
    </location>
</feature>
<dbReference type="GO" id="GO:0004867">
    <property type="term" value="F:serine-type endopeptidase inhibitor activity"/>
    <property type="evidence" value="ECO:0007669"/>
    <property type="project" value="UniProtKB-KW"/>
</dbReference>
<dbReference type="Pfam" id="PF07703">
    <property type="entry name" value="A2M_BRD"/>
    <property type="match status" value="1"/>
</dbReference>
<dbReference type="FunFam" id="1.50.10.20:FF:000001">
    <property type="entry name" value="CD109 isoform 1"/>
    <property type="match status" value="1"/>
</dbReference>
<dbReference type="Pfam" id="PF17789">
    <property type="entry name" value="MG4"/>
    <property type="match status" value="1"/>
</dbReference>
<dbReference type="Pfam" id="PF17791">
    <property type="entry name" value="MG3"/>
    <property type="match status" value="1"/>
</dbReference>
<keyword evidence="6" id="KW-0722">Serine protease inhibitor</keyword>
<dbReference type="InterPro" id="IPR011626">
    <property type="entry name" value="Alpha-macroglobulin_TED"/>
</dbReference>
<dbReference type="Gene3D" id="2.60.40.10">
    <property type="entry name" value="Immunoglobulins"/>
    <property type="match status" value="2"/>
</dbReference>
<feature type="domain" description="Alpha-2-macroglobulin" evidence="11">
    <location>
        <begin position="676"/>
        <end position="765"/>
    </location>
</feature>